<organism evidence="10 11">
    <name type="scientific">Streptomyces brasiliscabiei</name>
    <dbReference type="NCBI Taxonomy" id="2736302"/>
    <lineage>
        <taxon>Bacteria</taxon>
        <taxon>Bacillati</taxon>
        <taxon>Actinomycetota</taxon>
        <taxon>Actinomycetes</taxon>
        <taxon>Kitasatosporales</taxon>
        <taxon>Streptomycetaceae</taxon>
        <taxon>Streptomyces</taxon>
    </lineage>
</organism>
<feature type="compositionally biased region" description="Low complexity" evidence="7">
    <location>
        <begin position="518"/>
        <end position="542"/>
    </location>
</feature>
<keyword evidence="11" id="KW-1185">Reference proteome</keyword>
<comment type="caution">
    <text evidence="10">The sequence shown here is derived from an EMBL/GenBank/DDBJ whole genome shotgun (WGS) entry which is preliminary data.</text>
</comment>
<evidence type="ECO:0000313" key="11">
    <source>
        <dbReference type="Proteomes" id="UP001365781"/>
    </source>
</evidence>
<feature type="region of interest" description="Disordered" evidence="7">
    <location>
        <begin position="445"/>
        <end position="553"/>
    </location>
</feature>
<feature type="transmembrane region" description="Helical" evidence="8">
    <location>
        <begin position="310"/>
        <end position="329"/>
    </location>
</feature>
<keyword evidence="3 8" id="KW-0812">Transmembrane</keyword>
<evidence type="ECO:0000259" key="9">
    <source>
        <dbReference type="Pfam" id="PF13515"/>
    </source>
</evidence>
<dbReference type="Pfam" id="PF13515">
    <property type="entry name" value="FUSC_2"/>
    <property type="match status" value="1"/>
</dbReference>
<feature type="domain" description="Integral membrane bound transporter" evidence="9">
    <location>
        <begin position="193"/>
        <end position="319"/>
    </location>
</feature>
<evidence type="ECO:0000313" key="10">
    <source>
        <dbReference type="EMBL" id="MEI5613994.1"/>
    </source>
</evidence>
<feature type="compositionally biased region" description="Low complexity" evidence="7">
    <location>
        <begin position="455"/>
        <end position="507"/>
    </location>
</feature>
<feature type="transmembrane region" description="Helical" evidence="8">
    <location>
        <begin position="234"/>
        <end position="251"/>
    </location>
</feature>
<feature type="transmembrane region" description="Helical" evidence="8">
    <location>
        <begin position="257"/>
        <end position="274"/>
    </location>
</feature>
<name>A0ABU8GLB7_9ACTN</name>
<dbReference type="InterPro" id="IPR049453">
    <property type="entry name" value="Memb_transporter_dom"/>
</dbReference>
<sequence length="577" mass="58977">MFTAPDPGLLRLRNALRAVIGVGAAVAVSELCGLSLPASITAGLAALLALFTVTDATVPAQRLTTALLPVAGFPVLALAAALHDVTAARDLAFVATVLGGVYARRWGPRGQALGIFAFMSFFVAQFLHAVPAHLSELYAAMALALLVAGSVRFVLWPIERSLPTVALPAGPPGTGLARPTTRQACQAAVACGVALLVGQALSEDRWYWAVGTAWWIFVNTASRGETLVRGFRRVLGTVIGVAVGLFVAVPLDGAPAPSAALVAVCVFGIFYTAAVSYSWMMLAVTVMASLLYGLLGVLDPGLLALRLVETGVGAVCAMLAVVLVLPVTTHATNDAWIQRALHCVHAAATATAARLEGVPGADPTPHAAELELLFARARMALAPLVHPLNPHRARKARAREAIRLLDHCVSEVRALVSATADPAGSREAALIAACRQVKAAVEALTEPAGRPPATDPAAAPRTTASRTTGSRTVISSTTAFRTPASPTAASPARPASTVASPARPASTVASPARPASTVASPARPASTVASPARSAPTAASRPETGPALTHLRNLETALSELAMPLGAAARGSRAAGP</sequence>
<dbReference type="Proteomes" id="UP001365781">
    <property type="component" value="Unassembled WGS sequence"/>
</dbReference>
<feature type="transmembrane region" description="Helical" evidence="8">
    <location>
        <begin position="20"/>
        <end position="51"/>
    </location>
</feature>
<keyword evidence="4 8" id="KW-1133">Transmembrane helix</keyword>
<gene>
    <name evidence="10" type="ORF">WB403_33130</name>
</gene>
<dbReference type="PANTHER" id="PTHR30509">
    <property type="entry name" value="P-HYDROXYBENZOIC ACID EFFLUX PUMP SUBUNIT-RELATED"/>
    <property type="match status" value="1"/>
</dbReference>
<keyword evidence="2" id="KW-1003">Cell membrane</keyword>
<evidence type="ECO:0000256" key="5">
    <source>
        <dbReference type="ARBA" id="ARBA00023136"/>
    </source>
</evidence>
<dbReference type="EMBL" id="JBBAYM010000026">
    <property type="protein sequence ID" value="MEI5613994.1"/>
    <property type="molecule type" value="Genomic_DNA"/>
</dbReference>
<comment type="similarity">
    <text evidence="6">Belongs to the YccS/YhfK family.</text>
</comment>
<reference evidence="10 11" key="1">
    <citation type="submission" date="2024-03" db="EMBL/GenBank/DDBJ databases">
        <title>First Report of Pectobacterium brasiliscabiei causing potato scab in china.</title>
        <authorList>
            <person name="Handique U."/>
        </authorList>
    </citation>
    <scope>NUCLEOTIDE SEQUENCE [LARGE SCALE GENOMIC DNA]</scope>
    <source>
        <strain evidence="10 11">ZRIMU1503</strain>
    </source>
</reference>
<dbReference type="RefSeq" id="WP_336558924.1">
    <property type="nucleotide sequence ID" value="NZ_JBBAYM010000026.1"/>
</dbReference>
<evidence type="ECO:0000256" key="3">
    <source>
        <dbReference type="ARBA" id="ARBA00022692"/>
    </source>
</evidence>
<keyword evidence="5 8" id="KW-0472">Membrane</keyword>
<evidence type="ECO:0000256" key="1">
    <source>
        <dbReference type="ARBA" id="ARBA00004651"/>
    </source>
</evidence>
<comment type="subcellular location">
    <subcellularLocation>
        <location evidence="1">Cell membrane</location>
        <topology evidence="1">Multi-pass membrane protein</topology>
    </subcellularLocation>
</comment>
<accession>A0ABU8GLB7</accession>
<feature type="transmembrane region" description="Helical" evidence="8">
    <location>
        <begin position="137"/>
        <end position="158"/>
    </location>
</feature>
<feature type="transmembrane region" description="Helical" evidence="8">
    <location>
        <begin position="63"/>
        <end position="82"/>
    </location>
</feature>
<feature type="transmembrane region" description="Helical" evidence="8">
    <location>
        <begin position="112"/>
        <end position="130"/>
    </location>
</feature>
<protein>
    <submittedName>
        <fullName evidence="10">FUSC family protein</fullName>
    </submittedName>
</protein>
<evidence type="ECO:0000256" key="8">
    <source>
        <dbReference type="SAM" id="Phobius"/>
    </source>
</evidence>
<evidence type="ECO:0000256" key="6">
    <source>
        <dbReference type="ARBA" id="ARBA00043993"/>
    </source>
</evidence>
<evidence type="ECO:0000256" key="2">
    <source>
        <dbReference type="ARBA" id="ARBA00022475"/>
    </source>
</evidence>
<dbReference type="PANTHER" id="PTHR30509:SF9">
    <property type="entry name" value="MULTIDRUG RESISTANCE PROTEIN MDTO"/>
    <property type="match status" value="1"/>
</dbReference>
<evidence type="ECO:0000256" key="4">
    <source>
        <dbReference type="ARBA" id="ARBA00022989"/>
    </source>
</evidence>
<proteinExistence type="inferred from homology"/>
<feature type="transmembrane region" description="Helical" evidence="8">
    <location>
        <begin position="279"/>
        <end position="298"/>
    </location>
</feature>
<evidence type="ECO:0000256" key="7">
    <source>
        <dbReference type="SAM" id="MobiDB-lite"/>
    </source>
</evidence>